<dbReference type="Proteomes" id="UP000230069">
    <property type="component" value="Unassembled WGS sequence"/>
</dbReference>
<sequence length="74" mass="8564">MCIYSVDGRFLHCLHFPMLLNTTGQGWTKNVNIFRIDSTMETIYTNLCSNINKISGSIYVVPLIKYSPTYTTWH</sequence>
<accession>A0A2G5E7S7</accession>
<organism evidence="1 2">
    <name type="scientific">Aquilegia coerulea</name>
    <name type="common">Rocky mountain columbine</name>
    <dbReference type="NCBI Taxonomy" id="218851"/>
    <lineage>
        <taxon>Eukaryota</taxon>
        <taxon>Viridiplantae</taxon>
        <taxon>Streptophyta</taxon>
        <taxon>Embryophyta</taxon>
        <taxon>Tracheophyta</taxon>
        <taxon>Spermatophyta</taxon>
        <taxon>Magnoliopsida</taxon>
        <taxon>Ranunculales</taxon>
        <taxon>Ranunculaceae</taxon>
        <taxon>Thalictroideae</taxon>
        <taxon>Aquilegia</taxon>
    </lineage>
</organism>
<reference evidence="1 2" key="1">
    <citation type="submission" date="2017-09" db="EMBL/GenBank/DDBJ databases">
        <title>WGS assembly of Aquilegia coerulea Goldsmith.</title>
        <authorList>
            <person name="Hodges S."/>
            <person name="Kramer E."/>
            <person name="Nordborg M."/>
            <person name="Tomkins J."/>
            <person name="Borevitz J."/>
            <person name="Derieg N."/>
            <person name="Yan J."/>
            <person name="Mihaltcheva S."/>
            <person name="Hayes R.D."/>
            <person name="Rokhsar D."/>
        </authorList>
    </citation>
    <scope>NUCLEOTIDE SEQUENCE [LARGE SCALE GENOMIC DNA]</scope>
    <source>
        <strain evidence="2">cv. Goldsmith</strain>
    </source>
</reference>
<dbReference type="EMBL" id="KZ305028">
    <property type="protein sequence ID" value="PIA51617.1"/>
    <property type="molecule type" value="Genomic_DNA"/>
</dbReference>
<keyword evidence="2" id="KW-1185">Reference proteome</keyword>
<evidence type="ECO:0000313" key="1">
    <source>
        <dbReference type="EMBL" id="PIA51617.1"/>
    </source>
</evidence>
<dbReference type="InParanoid" id="A0A2G5E7S7"/>
<proteinExistence type="predicted"/>
<dbReference type="AlphaFoldDB" id="A0A2G5E7S7"/>
<name>A0A2G5E7S7_AQUCA</name>
<evidence type="ECO:0000313" key="2">
    <source>
        <dbReference type="Proteomes" id="UP000230069"/>
    </source>
</evidence>
<protein>
    <submittedName>
        <fullName evidence="1">Uncharacterized protein</fullName>
    </submittedName>
</protein>
<gene>
    <name evidence="1" type="ORF">AQUCO_01100460v1</name>
</gene>